<name>A0A0C3DAB7_OIDMZ</name>
<reference evidence="2" key="2">
    <citation type="submission" date="2015-01" db="EMBL/GenBank/DDBJ databases">
        <title>Evolutionary Origins and Diversification of the Mycorrhizal Mutualists.</title>
        <authorList>
            <consortium name="DOE Joint Genome Institute"/>
            <consortium name="Mycorrhizal Genomics Consortium"/>
            <person name="Kohler A."/>
            <person name="Kuo A."/>
            <person name="Nagy L.G."/>
            <person name="Floudas D."/>
            <person name="Copeland A."/>
            <person name="Barry K.W."/>
            <person name="Cichocki N."/>
            <person name="Veneault-Fourrey C."/>
            <person name="LaButti K."/>
            <person name="Lindquist E.A."/>
            <person name="Lipzen A."/>
            <person name="Lundell T."/>
            <person name="Morin E."/>
            <person name="Murat C."/>
            <person name="Riley R."/>
            <person name="Ohm R."/>
            <person name="Sun H."/>
            <person name="Tunlid A."/>
            <person name="Henrissat B."/>
            <person name="Grigoriev I.V."/>
            <person name="Hibbett D.S."/>
            <person name="Martin F."/>
        </authorList>
    </citation>
    <scope>NUCLEOTIDE SEQUENCE [LARGE SCALE GENOMIC DNA]</scope>
    <source>
        <strain evidence="2">Zn</strain>
    </source>
</reference>
<dbReference type="AlphaFoldDB" id="A0A0C3DAB7"/>
<dbReference type="InParanoid" id="A0A0C3DAB7"/>
<dbReference type="EMBL" id="KN832879">
    <property type="protein sequence ID" value="KIM98872.1"/>
    <property type="molecule type" value="Genomic_DNA"/>
</dbReference>
<evidence type="ECO:0000313" key="2">
    <source>
        <dbReference type="Proteomes" id="UP000054321"/>
    </source>
</evidence>
<keyword evidence="2" id="KW-1185">Reference proteome</keyword>
<gene>
    <name evidence="1" type="ORF">OIDMADRAFT_166357</name>
</gene>
<evidence type="ECO:0000313" key="1">
    <source>
        <dbReference type="EMBL" id="KIM98872.1"/>
    </source>
</evidence>
<organism evidence="1 2">
    <name type="scientific">Oidiodendron maius (strain Zn)</name>
    <dbReference type="NCBI Taxonomy" id="913774"/>
    <lineage>
        <taxon>Eukaryota</taxon>
        <taxon>Fungi</taxon>
        <taxon>Dikarya</taxon>
        <taxon>Ascomycota</taxon>
        <taxon>Pezizomycotina</taxon>
        <taxon>Leotiomycetes</taxon>
        <taxon>Leotiomycetes incertae sedis</taxon>
        <taxon>Myxotrichaceae</taxon>
        <taxon>Oidiodendron</taxon>
    </lineage>
</organism>
<dbReference type="NCBIfam" id="TIGR01571">
    <property type="entry name" value="A_thal_Cys_rich"/>
    <property type="match status" value="1"/>
</dbReference>
<reference evidence="1 2" key="1">
    <citation type="submission" date="2014-04" db="EMBL/GenBank/DDBJ databases">
        <authorList>
            <consortium name="DOE Joint Genome Institute"/>
            <person name="Kuo A."/>
            <person name="Martino E."/>
            <person name="Perotto S."/>
            <person name="Kohler A."/>
            <person name="Nagy L.G."/>
            <person name="Floudas D."/>
            <person name="Copeland A."/>
            <person name="Barry K.W."/>
            <person name="Cichocki N."/>
            <person name="Veneault-Fourrey C."/>
            <person name="LaButti K."/>
            <person name="Lindquist E.A."/>
            <person name="Lipzen A."/>
            <person name="Lundell T."/>
            <person name="Morin E."/>
            <person name="Murat C."/>
            <person name="Sun H."/>
            <person name="Tunlid A."/>
            <person name="Henrissat B."/>
            <person name="Grigoriev I.V."/>
            <person name="Hibbett D.S."/>
            <person name="Martin F."/>
            <person name="Nordberg H.P."/>
            <person name="Cantor M.N."/>
            <person name="Hua S.X."/>
        </authorList>
    </citation>
    <scope>NUCLEOTIDE SEQUENCE [LARGE SCALE GENOMIC DNA]</scope>
    <source>
        <strain evidence="1 2">Zn</strain>
    </source>
</reference>
<dbReference type="InterPro" id="IPR006461">
    <property type="entry name" value="PLAC_motif_containing"/>
</dbReference>
<dbReference type="HOGENOM" id="CLU_083147_2_5_1"/>
<dbReference type="PANTHER" id="PTHR15907">
    <property type="entry name" value="DUF614 FAMILY PROTEIN-RELATED"/>
    <property type="match status" value="1"/>
</dbReference>
<proteinExistence type="predicted"/>
<dbReference type="Pfam" id="PF04749">
    <property type="entry name" value="PLAC8"/>
    <property type="match status" value="1"/>
</dbReference>
<evidence type="ECO:0008006" key="3">
    <source>
        <dbReference type="Google" id="ProtNLM"/>
    </source>
</evidence>
<protein>
    <recommendedName>
        <fullName evidence="3">PLAC8-domain-containing protein</fullName>
    </recommendedName>
</protein>
<accession>A0A0C3DAB7</accession>
<dbReference type="OrthoDB" id="1045822at2759"/>
<dbReference type="STRING" id="913774.A0A0C3DAB7"/>
<sequence length="163" mass="17912">MPRPYDTPPLICCSLCGGHAKFSASLCFKGICCPCVVYGRNRYRNAKGTDDGFSSCNGHCMAWCGLCLLGHWGWILQCRTREDMQEKHNLNGTGCSNCLLSCCCSCCEVIQTSKELDFIKMMQDVSSANAAHNAGYKLQDNMIAEPQSNPIVEAPNHFAPDDD</sequence>
<dbReference type="Proteomes" id="UP000054321">
    <property type="component" value="Unassembled WGS sequence"/>
</dbReference>